<dbReference type="InterPro" id="IPR050428">
    <property type="entry name" value="TCS_sensor_his_kinase"/>
</dbReference>
<evidence type="ECO:0000256" key="9">
    <source>
        <dbReference type="ARBA" id="ARBA00022777"/>
    </source>
</evidence>
<evidence type="ECO:0000256" key="11">
    <source>
        <dbReference type="ARBA" id="ARBA00022989"/>
    </source>
</evidence>
<protein>
    <recommendedName>
        <fullName evidence="3">histidine kinase</fullName>
        <ecNumber evidence="3">2.7.13.3</ecNumber>
    </recommendedName>
</protein>
<dbReference type="InterPro" id="IPR036097">
    <property type="entry name" value="HisK_dim/P_sf"/>
</dbReference>
<dbReference type="InterPro" id="IPR005467">
    <property type="entry name" value="His_kinase_dom"/>
</dbReference>
<dbReference type="InterPro" id="IPR003661">
    <property type="entry name" value="HisK_dim/P_dom"/>
</dbReference>
<keyword evidence="5" id="KW-0597">Phosphoprotein</keyword>
<feature type="transmembrane region" description="Helical" evidence="14">
    <location>
        <begin position="160"/>
        <end position="180"/>
    </location>
</feature>
<organism evidence="17 18">
    <name type="scientific">Paenibacillus aurantiacus</name>
    <dbReference type="NCBI Taxonomy" id="1936118"/>
    <lineage>
        <taxon>Bacteria</taxon>
        <taxon>Bacillati</taxon>
        <taxon>Bacillota</taxon>
        <taxon>Bacilli</taxon>
        <taxon>Bacillales</taxon>
        <taxon>Paenibacillaceae</taxon>
        <taxon>Paenibacillus</taxon>
    </lineage>
</organism>
<dbReference type="Pfam" id="PF02518">
    <property type="entry name" value="HATPase_c"/>
    <property type="match status" value="1"/>
</dbReference>
<keyword evidence="18" id="KW-1185">Reference proteome</keyword>
<evidence type="ECO:0000313" key="18">
    <source>
        <dbReference type="Proteomes" id="UP001589747"/>
    </source>
</evidence>
<keyword evidence="7 14" id="KW-0812">Transmembrane</keyword>
<dbReference type="PROSITE" id="PS50109">
    <property type="entry name" value="HIS_KIN"/>
    <property type="match status" value="1"/>
</dbReference>
<dbReference type="Gene3D" id="6.10.340.10">
    <property type="match status" value="1"/>
</dbReference>
<dbReference type="SUPFAM" id="SSF47384">
    <property type="entry name" value="Homodimeric domain of signal transducing histidine kinase"/>
    <property type="match status" value="1"/>
</dbReference>
<feature type="domain" description="Histidine kinase" evidence="15">
    <location>
        <begin position="251"/>
        <end position="486"/>
    </location>
</feature>
<evidence type="ECO:0000256" key="1">
    <source>
        <dbReference type="ARBA" id="ARBA00000085"/>
    </source>
</evidence>
<dbReference type="PANTHER" id="PTHR45436:SF5">
    <property type="entry name" value="SENSOR HISTIDINE KINASE TRCS"/>
    <property type="match status" value="1"/>
</dbReference>
<dbReference type="PROSITE" id="PS50885">
    <property type="entry name" value="HAMP"/>
    <property type="match status" value="1"/>
</dbReference>
<dbReference type="EMBL" id="JBHMDO010000025">
    <property type="protein sequence ID" value="MFB9327419.1"/>
    <property type="molecule type" value="Genomic_DNA"/>
</dbReference>
<feature type="transmembrane region" description="Helical" evidence="14">
    <location>
        <begin position="7"/>
        <end position="30"/>
    </location>
</feature>
<dbReference type="CDD" id="cd00082">
    <property type="entry name" value="HisKA"/>
    <property type="match status" value="1"/>
</dbReference>
<sequence length="493" mass="54564">MPIRLKLTLWYSGLLAVTLLVLGVSIYTFVNLNTYRDAKAAAMEGLNSNVRYSLPPDGDPRGIEIFFGLGARFDRSVFLQAVNYETGGVVRSQNLQDNNVKLPYPKQSNGIKEGYVKMKVGDTPLLAYQYPIVLVGKVVAVVHSAVITRQEAQYLTDLRTILIFSSVGVVLLTFVAGLLISRQALRPLQGIIQAADLVRDGSNLSVRIERKGPNDELGRLTDTLNGMLERIETTYNELDEAYNAQRRFVSDASHELRTPLTTIRGNIELMDKMWRPSLIAASEDGGDGAMPVITPQHAELTREAMQDIADEAKRMSRLVNDLLSLARADAGSVMEKHVQPLQPLVEDVARRAQMLPRQAEFRIGDLSTLEGAEVNANADYIRQLLFIFIENAFKYTPSGYVELYAKRASNQAGVVIKDTGIGMNSEEIPHIFDRFYRADVSRGKTSGTGLGLSIAKWIIDEHGGSVEVSTRESEGSTFIVWLPIAFPDQSNQV</sequence>
<comment type="catalytic activity">
    <reaction evidence="1">
        <text>ATP + protein L-histidine = ADP + protein N-phospho-L-histidine.</text>
        <dbReference type="EC" id="2.7.13.3"/>
    </reaction>
</comment>
<dbReference type="PRINTS" id="PR00344">
    <property type="entry name" value="BCTRLSENSOR"/>
</dbReference>
<keyword evidence="6" id="KW-0808">Transferase</keyword>
<keyword evidence="13 14" id="KW-0472">Membrane</keyword>
<dbReference type="InterPro" id="IPR003594">
    <property type="entry name" value="HATPase_dom"/>
</dbReference>
<comment type="caution">
    <text evidence="17">The sequence shown here is derived from an EMBL/GenBank/DDBJ whole genome shotgun (WGS) entry which is preliminary data.</text>
</comment>
<dbReference type="SUPFAM" id="SSF55874">
    <property type="entry name" value="ATPase domain of HSP90 chaperone/DNA topoisomerase II/histidine kinase"/>
    <property type="match status" value="1"/>
</dbReference>
<keyword evidence="11 14" id="KW-1133">Transmembrane helix</keyword>
<keyword evidence="12" id="KW-0902">Two-component regulatory system</keyword>
<evidence type="ECO:0000256" key="3">
    <source>
        <dbReference type="ARBA" id="ARBA00012438"/>
    </source>
</evidence>
<evidence type="ECO:0000256" key="5">
    <source>
        <dbReference type="ARBA" id="ARBA00022553"/>
    </source>
</evidence>
<comment type="subcellular location">
    <subcellularLocation>
        <location evidence="2">Cell membrane</location>
        <topology evidence="2">Multi-pass membrane protein</topology>
    </subcellularLocation>
</comment>
<keyword evidence="8" id="KW-0547">Nucleotide-binding</keyword>
<accession>A0ABV5KQC2</accession>
<keyword evidence="4" id="KW-1003">Cell membrane</keyword>
<evidence type="ECO:0000313" key="17">
    <source>
        <dbReference type="EMBL" id="MFB9327419.1"/>
    </source>
</evidence>
<dbReference type="SMART" id="SM00304">
    <property type="entry name" value="HAMP"/>
    <property type="match status" value="1"/>
</dbReference>
<evidence type="ECO:0000256" key="6">
    <source>
        <dbReference type="ARBA" id="ARBA00022679"/>
    </source>
</evidence>
<keyword evidence="9 17" id="KW-0418">Kinase</keyword>
<dbReference type="GO" id="GO:0016301">
    <property type="term" value="F:kinase activity"/>
    <property type="evidence" value="ECO:0007669"/>
    <property type="project" value="UniProtKB-KW"/>
</dbReference>
<dbReference type="Proteomes" id="UP001589747">
    <property type="component" value="Unassembled WGS sequence"/>
</dbReference>
<dbReference type="InterPro" id="IPR004358">
    <property type="entry name" value="Sig_transdc_His_kin-like_C"/>
</dbReference>
<dbReference type="InterPro" id="IPR036890">
    <property type="entry name" value="HATPase_C_sf"/>
</dbReference>
<feature type="transmembrane region" description="Helical" evidence="14">
    <location>
        <begin position="128"/>
        <end position="148"/>
    </location>
</feature>
<dbReference type="SMART" id="SM00388">
    <property type="entry name" value="HisKA"/>
    <property type="match status" value="1"/>
</dbReference>
<dbReference type="SMART" id="SM00387">
    <property type="entry name" value="HATPase_c"/>
    <property type="match status" value="1"/>
</dbReference>
<dbReference type="Pfam" id="PF00672">
    <property type="entry name" value="HAMP"/>
    <property type="match status" value="1"/>
</dbReference>
<dbReference type="EC" id="2.7.13.3" evidence="3"/>
<gene>
    <name evidence="17" type="ORF">ACFFSY_15935</name>
</gene>
<evidence type="ECO:0000259" key="15">
    <source>
        <dbReference type="PROSITE" id="PS50109"/>
    </source>
</evidence>
<dbReference type="SUPFAM" id="SSF158472">
    <property type="entry name" value="HAMP domain-like"/>
    <property type="match status" value="1"/>
</dbReference>
<evidence type="ECO:0000256" key="2">
    <source>
        <dbReference type="ARBA" id="ARBA00004651"/>
    </source>
</evidence>
<evidence type="ECO:0000256" key="12">
    <source>
        <dbReference type="ARBA" id="ARBA00023012"/>
    </source>
</evidence>
<reference evidence="17 18" key="1">
    <citation type="submission" date="2024-09" db="EMBL/GenBank/DDBJ databases">
        <authorList>
            <person name="Sun Q."/>
            <person name="Mori K."/>
        </authorList>
    </citation>
    <scope>NUCLEOTIDE SEQUENCE [LARGE SCALE GENOMIC DNA]</scope>
    <source>
        <strain evidence="17 18">TISTR 2452</strain>
    </source>
</reference>
<dbReference type="CDD" id="cd06225">
    <property type="entry name" value="HAMP"/>
    <property type="match status" value="1"/>
</dbReference>
<name>A0ABV5KQC2_9BACL</name>
<dbReference type="RefSeq" id="WP_377495694.1">
    <property type="nucleotide sequence ID" value="NZ_JBHMDO010000025.1"/>
</dbReference>
<evidence type="ECO:0000256" key="7">
    <source>
        <dbReference type="ARBA" id="ARBA00022692"/>
    </source>
</evidence>
<dbReference type="CDD" id="cd00075">
    <property type="entry name" value="HATPase"/>
    <property type="match status" value="1"/>
</dbReference>
<dbReference type="PANTHER" id="PTHR45436">
    <property type="entry name" value="SENSOR HISTIDINE KINASE YKOH"/>
    <property type="match status" value="1"/>
</dbReference>
<evidence type="ECO:0000256" key="4">
    <source>
        <dbReference type="ARBA" id="ARBA00022475"/>
    </source>
</evidence>
<evidence type="ECO:0000256" key="14">
    <source>
        <dbReference type="SAM" id="Phobius"/>
    </source>
</evidence>
<proteinExistence type="predicted"/>
<dbReference type="InterPro" id="IPR003660">
    <property type="entry name" value="HAMP_dom"/>
</dbReference>
<evidence type="ECO:0000259" key="16">
    <source>
        <dbReference type="PROSITE" id="PS50885"/>
    </source>
</evidence>
<keyword evidence="10" id="KW-0067">ATP-binding</keyword>
<evidence type="ECO:0000256" key="8">
    <source>
        <dbReference type="ARBA" id="ARBA00022741"/>
    </source>
</evidence>
<evidence type="ECO:0000256" key="10">
    <source>
        <dbReference type="ARBA" id="ARBA00022840"/>
    </source>
</evidence>
<dbReference type="Gene3D" id="1.10.287.130">
    <property type="match status" value="1"/>
</dbReference>
<dbReference type="Gene3D" id="3.30.565.10">
    <property type="entry name" value="Histidine kinase-like ATPase, C-terminal domain"/>
    <property type="match status" value="1"/>
</dbReference>
<dbReference type="Pfam" id="PF00512">
    <property type="entry name" value="HisKA"/>
    <property type="match status" value="1"/>
</dbReference>
<evidence type="ECO:0000256" key="13">
    <source>
        <dbReference type="ARBA" id="ARBA00023136"/>
    </source>
</evidence>
<feature type="domain" description="HAMP" evidence="16">
    <location>
        <begin position="182"/>
        <end position="236"/>
    </location>
</feature>